<accession>H5SQU7</accession>
<feature type="transmembrane region" description="Helical" evidence="1">
    <location>
        <begin position="71"/>
        <end position="91"/>
    </location>
</feature>
<sequence>MNPTELIGPPSPLGYPAPYWFLVTFKVLGFTLHMGPMHLWFAGILLAMVLARWGGPEAQRWSARLMRQMPVVIALGVNFGIVPLLFTQVAYYRVFYPATILMAWPWFLIIILLTFAYYGVYIYVTGLKDSAVLTPFKRAAGWVSAILFIVIGFLFSNGFSLMTHLSAWPQLWQETSVAGAPLGTALNTSDPTLLPRWLMMFGLALTTVAAYTVFDAGVFARRESPEYKSWAAGFAFTLYTVGLVWFAAMGSWYVFGTWPADARAQMLSMPLGILTALTALGPGLPWLLLLAQRRRLHKRSQC</sequence>
<name>H5SQU7_ACEAU</name>
<reference evidence="2" key="1">
    <citation type="journal article" date="2005" name="Environ. Microbiol.">
        <title>Genetic and functional properties of uncultivated thermophilic crenarchaeotes from a subsurface gold mine as revealed by analysis of genome fragments.</title>
        <authorList>
            <person name="Nunoura T."/>
            <person name="Hirayama H."/>
            <person name="Takami H."/>
            <person name="Oida H."/>
            <person name="Nishi S."/>
            <person name="Shimamura S."/>
            <person name="Suzuki Y."/>
            <person name="Inagaki F."/>
            <person name="Takai K."/>
            <person name="Nealson K.H."/>
            <person name="Horikoshi K."/>
        </authorList>
    </citation>
    <scope>NUCLEOTIDE SEQUENCE</scope>
</reference>
<dbReference type="AlphaFoldDB" id="H5SQU7"/>
<proteinExistence type="predicted"/>
<keyword evidence="1" id="KW-1133">Transmembrane helix</keyword>
<reference evidence="2" key="2">
    <citation type="journal article" date="2012" name="PLoS ONE">
        <title>A Deeply Branching Thermophilic Bacterium with an Ancient Acetyl-CoA Pathway Dominates a Subsurface Ecosystem.</title>
        <authorList>
            <person name="Takami H."/>
            <person name="Noguchi H."/>
            <person name="Takaki Y."/>
            <person name="Uchiyama I."/>
            <person name="Toyoda A."/>
            <person name="Nishi S."/>
            <person name="Chee G.-J."/>
            <person name="Arai W."/>
            <person name="Nunoura T."/>
            <person name="Itoh T."/>
            <person name="Hattori M."/>
            <person name="Takai K."/>
        </authorList>
    </citation>
    <scope>NUCLEOTIDE SEQUENCE</scope>
</reference>
<dbReference type="EMBL" id="AP011801">
    <property type="protein sequence ID" value="BAL58464.1"/>
    <property type="molecule type" value="Genomic_DNA"/>
</dbReference>
<feature type="transmembrane region" description="Helical" evidence="1">
    <location>
        <begin position="139"/>
        <end position="162"/>
    </location>
</feature>
<evidence type="ECO:0000313" key="2">
    <source>
        <dbReference type="EMBL" id="BAL58464.1"/>
    </source>
</evidence>
<feature type="transmembrane region" description="Helical" evidence="1">
    <location>
        <begin position="267"/>
        <end position="291"/>
    </location>
</feature>
<feature type="transmembrane region" description="Helical" evidence="1">
    <location>
        <begin position="20"/>
        <end position="50"/>
    </location>
</feature>
<feature type="transmembrane region" description="Helical" evidence="1">
    <location>
        <begin position="230"/>
        <end position="255"/>
    </location>
</feature>
<organism evidence="2">
    <name type="scientific">Acetithermum autotrophicum</name>
    <dbReference type="NCBI Taxonomy" id="1446466"/>
    <lineage>
        <taxon>Bacteria</taxon>
        <taxon>Candidatus Bipolaricaulota</taxon>
        <taxon>Candidatus Acetithermum</taxon>
    </lineage>
</organism>
<gene>
    <name evidence="2" type="ORF">HGMM_OP2C014</name>
</gene>
<keyword evidence="1" id="KW-0812">Transmembrane</keyword>
<feature type="transmembrane region" description="Helical" evidence="1">
    <location>
        <begin position="197"/>
        <end position="218"/>
    </location>
</feature>
<keyword evidence="1" id="KW-0472">Membrane</keyword>
<protein>
    <submittedName>
        <fullName evidence="2">Hypothetical conserved protein</fullName>
    </submittedName>
</protein>
<feature type="transmembrane region" description="Helical" evidence="1">
    <location>
        <begin position="103"/>
        <end position="127"/>
    </location>
</feature>
<evidence type="ECO:0000256" key="1">
    <source>
        <dbReference type="SAM" id="Phobius"/>
    </source>
</evidence>